<dbReference type="InterPro" id="IPR002539">
    <property type="entry name" value="MaoC-like_dom"/>
</dbReference>
<keyword evidence="4" id="KW-1185">Reference proteome</keyword>
<reference evidence="3 4" key="1">
    <citation type="submission" date="2020-04" db="EMBL/GenBank/DDBJ databases">
        <authorList>
            <person name="Klaysubun C."/>
            <person name="Duangmal K."/>
            <person name="Lipun K."/>
        </authorList>
    </citation>
    <scope>NUCLEOTIDE SEQUENCE [LARGE SCALE GENOMIC DNA]</scope>
    <source>
        <strain evidence="3 4">K10HN5</strain>
    </source>
</reference>
<protein>
    <submittedName>
        <fullName evidence="3">MaoC family dehydratase</fullName>
    </submittedName>
</protein>
<dbReference type="EMBL" id="JAAXLA010000027">
    <property type="protein sequence ID" value="NMH98768.1"/>
    <property type="molecule type" value="Genomic_DNA"/>
</dbReference>
<dbReference type="RefSeq" id="WP_169382217.1">
    <property type="nucleotide sequence ID" value="NZ_JAAXLA010000027.1"/>
</dbReference>
<evidence type="ECO:0000256" key="1">
    <source>
        <dbReference type="ARBA" id="ARBA00005254"/>
    </source>
</evidence>
<accession>A0ABX1SB38</accession>
<dbReference type="Pfam" id="PF01575">
    <property type="entry name" value="MaoC_dehydratas"/>
    <property type="match status" value="1"/>
</dbReference>
<evidence type="ECO:0000313" key="3">
    <source>
        <dbReference type="EMBL" id="NMH98768.1"/>
    </source>
</evidence>
<dbReference type="Proteomes" id="UP000820669">
    <property type="component" value="Unassembled WGS sequence"/>
</dbReference>
<evidence type="ECO:0000259" key="2">
    <source>
        <dbReference type="Pfam" id="PF01575"/>
    </source>
</evidence>
<gene>
    <name evidence="3" type="ORF">HF526_15860</name>
</gene>
<name>A0ABX1SB38_9PSEU</name>
<evidence type="ECO:0000313" key="4">
    <source>
        <dbReference type="Proteomes" id="UP000820669"/>
    </source>
</evidence>
<comment type="caution">
    <text evidence="3">The sequence shown here is derived from an EMBL/GenBank/DDBJ whole genome shotgun (WGS) entry which is preliminary data.</text>
</comment>
<dbReference type="Gene3D" id="3.10.129.10">
    <property type="entry name" value="Hotdog Thioesterase"/>
    <property type="match status" value="1"/>
</dbReference>
<dbReference type="CDD" id="cd03441">
    <property type="entry name" value="R_hydratase_like"/>
    <property type="match status" value="1"/>
</dbReference>
<proteinExistence type="inferred from homology"/>
<comment type="similarity">
    <text evidence="1">Belongs to the enoyl-CoA hydratase/isomerase family.</text>
</comment>
<feature type="domain" description="MaoC-like" evidence="2">
    <location>
        <begin position="3"/>
        <end position="86"/>
    </location>
</feature>
<dbReference type="SUPFAM" id="SSF54637">
    <property type="entry name" value="Thioesterase/thiol ester dehydrase-isomerase"/>
    <property type="match status" value="1"/>
</dbReference>
<dbReference type="InterPro" id="IPR029069">
    <property type="entry name" value="HotDog_dom_sf"/>
</dbReference>
<sequence length="113" mass="11925">MSTRTFSQQDMDDFGVASGGTGLIHTEPEFAATTPFGKTLVQGVYLLAVIEKQLCAQVPEWSGRGSLEVKFVSPVTEGTPFSVELAERDGGWEILASTPAGPAVVGTARLRPA</sequence>
<organism evidence="3 4">
    <name type="scientific">Pseudonocardia acidicola</name>
    <dbReference type="NCBI Taxonomy" id="2724939"/>
    <lineage>
        <taxon>Bacteria</taxon>
        <taxon>Bacillati</taxon>
        <taxon>Actinomycetota</taxon>
        <taxon>Actinomycetes</taxon>
        <taxon>Pseudonocardiales</taxon>
        <taxon>Pseudonocardiaceae</taxon>
        <taxon>Pseudonocardia</taxon>
    </lineage>
</organism>